<evidence type="ECO:0000313" key="1">
    <source>
        <dbReference type="EMBL" id="GGQ14534.1"/>
    </source>
</evidence>
<dbReference type="EMBL" id="BMQX01000008">
    <property type="protein sequence ID" value="GGQ14534.1"/>
    <property type="molecule type" value="Genomic_DNA"/>
</dbReference>
<keyword evidence="2" id="KW-1185">Reference proteome</keyword>
<protein>
    <submittedName>
        <fullName evidence="1">Uncharacterized protein</fullName>
    </submittedName>
</protein>
<evidence type="ECO:0000313" key="2">
    <source>
        <dbReference type="Proteomes" id="UP000619118"/>
    </source>
</evidence>
<dbReference type="Proteomes" id="UP000619118">
    <property type="component" value="Unassembled WGS sequence"/>
</dbReference>
<accession>A0ABQ2R673</accession>
<comment type="caution">
    <text evidence="1">The sequence shown here is derived from an EMBL/GenBank/DDBJ whole genome shotgun (WGS) entry which is preliminary data.</text>
</comment>
<name>A0ABQ2R673_9GAMM</name>
<dbReference type="RefSeq" id="WP_160053652.1">
    <property type="nucleotide sequence ID" value="NZ_BMQX01000008.1"/>
</dbReference>
<reference evidence="2" key="1">
    <citation type="journal article" date="2019" name="Int. J. Syst. Evol. Microbiol.">
        <title>The Global Catalogue of Microorganisms (GCM) 10K type strain sequencing project: providing services to taxonomists for standard genome sequencing and annotation.</title>
        <authorList>
            <consortium name="The Broad Institute Genomics Platform"/>
            <consortium name="The Broad Institute Genome Sequencing Center for Infectious Disease"/>
            <person name="Wu L."/>
            <person name="Ma J."/>
        </authorList>
    </citation>
    <scope>NUCLEOTIDE SEQUENCE [LARGE SCALE GENOMIC DNA]</scope>
    <source>
        <strain evidence="2">JCM 32306</strain>
    </source>
</reference>
<gene>
    <name evidence="1" type="ORF">GCM10009411_13780</name>
</gene>
<sequence length="306" mass="36078">MYKIVDSTPDKHFKLPYEVHLTDIEFSNIELLKSEIYKYYKLEQDYDLAKQSVIDFKSAMYRGCHEISLHNFDDEIYRYEIVSKLSLLIFNSLNLLKKYHENIIQYGKNEEIKCDLLSDITNKKNTYVDSITTIRKKEIAIGEAIRNYCQHAAIPTENCTYGGDQDRTTKQFFVKFSLRLPTSKILKAKIQRRNRKIIESEDKAIYDLHDVVDCYFDAITDIHFQSRKILLPYINQNINKVSNLIEKYTIEFKENNHLNPTLQVTKNNDGFFFITLGSLPTLIKYLSAKNDSTPCYSARVERRTYY</sequence>
<organism evidence="1 2">
    <name type="scientific">Shewanella litoralis</name>
    <dbReference type="NCBI Taxonomy" id="2282700"/>
    <lineage>
        <taxon>Bacteria</taxon>
        <taxon>Pseudomonadati</taxon>
        <taxon>Pseudomonadota</taxon>
        <taxon>Gammaproteobacteria</taxon>
        <taxon>Alteromonadales</taxon>
        <taxon>Shewanellaceae</taxon>
        <taxon>Shewanella</taxon>
    </lineage>
</organism>
<proteinExistence type="predicted"/>